<reference evidence="4" key="1">
    <citation type="journal article" date="2016" name="Nature">
        <title>The genome of the seagrass Zostera marina reveals angiosperm adaptation to the sea.</title>
        <authorList>
            <person name="Olsen J.L."/>
            <person name="Rouze P."/>
            <person name="Verhelst B."/>
            <person name="Lin Y.-C."/>
            <person name="Bayer T."/>
            <person name="Collen J."/>
            <person name="Dattolo E."/>
            <person name="De Paoli E."/>
            <person name="Dittami S."/>
            <person name="Maumus F."/>
            <person name="Michel G."/>
            <person name="Kersting A."/>
            <person name="Lauritano C."/>
            <person name="Lohaus R."/>
            <person name="Toepel M."/>
            <person name="Tonon T."/>
            <person name="Vanneste K."/>
            <person name="Amirebrahimi M."/>
            <person name="Brakel J."/>
            <person name="Bostroem C."/>
            <person name="Chovatia M."/>
            <person name="Grimwood J."/>
            <person name="Jenkins J.W."/>
            <person name="Jueterbock A."/>
            <person name="Mraz A."/>
            <person name="Stam W.T."/>
            <person name="Tice H."/>
            <person name="Bornberg-Bauer E."/>
            <person name="Green P.J."/>
            <person name="Pearson G.A."/>
            <person name="Procaccini G."/>
            <person name="Duarte C.M."/>
            <person name="Schmutz J."/>
            <person name="Reusch T.B.H."/>
            <person name="Van de Peer Y."/>
        </authorList>
    </citation>
    <scope>NUCLEOTIDE SEQUENCE [LARGE SCALE GENOMIC DNA]</scope>
    <source>
        <strain evidence="4">cv. Finnish</strain>
    </source>
</reference>
<dbReference type="Gene3D" id="1.10.110.10">
    <property type="entry name" value="Plant lipid-transfer and hydrophobic proteins"/>
    <property type="match status" value="1"/>
</dbReference>
<feature type="signal peptide" evidence="1">
    <location>
        <begin position="1"/>
        <end position="26"/>
    </location>
</feature>
<dbReference type="EMBL" id="LFYR01000235">
    <property type="protein sequence ID" value="KMZ74864.1"/>
    <property type="molecule type" value="Genomic_DNA"/>
</dbReference>
<dbReference type="Pfam" id="PF00234">
    <property type="entry name" value="Tryp_alpha_amyl"/>
    <property type="match status" value="1"/>
</dbReference>
<name>A0A0K9Q127_ZOSMR</name>
<dbReference type="OrthoDB" id="1890443at2759"/>
<dbReference type="SUPFAM" id="SSF47699">
    <property type="entry name" value="Bifunctional inhibitor/lipid-transfer protein/seed storage 2S albumin"/>
    <property type="match status" value="1"/>
</dbReference>
<feature type="chain" id="PRO_5005528077" evidence="1">
    <location>
        <begin position="27"/>
        <end position="125"/>
    </location>
</feature>
<dbReference type="InterPro" id="IPR036312">
    <property type="entry name" value="Bifun_inhib/LTP/seed_sf"/>
</dbReference>
<organism evidence="3 4">
    <name type="scientific">Zostera marina</name>
    <name type="common">Eelgrass</name>
    <dbReference type="NCBI Taxonomy" id="29655"/>
    <lineage>
        <taxon>Eukaryota</taxon>
        <taxon>Viridiplantae</taxon>
        <taxon>Streptophyta</taxon>
        <taxon>Embryophyta</taxon>
        <taxon>Tracheophyta</taxon>
        <taxon>Spermatophyta</taxon>
        <taxon>Magnoliopsida</taxon>
        <taxon>Liliopsida</taxon>
        <taxon>Zosteraceae</taxon>
        <taxon>Zostera</taxon>
    </lineage>
</organism>
<evidence type="ECO:0000313" key="3">
    <source>
        <dbReference type="EMBL" id="KMZ74864.1"/>
    </source>
</evidence>
<evidence type="ECO:0000256" key="1">
    <source>
        <dbReference type="SAM" id="SignalP"/>
    </source>
</evidence>
<dbReference type="PANTHER" id="PTHR33076">
    <property type="entry name" value="NON-SPECIFIC LIPID-TRANSFER PROTEIN 2-RELATED"/>
    <property type="match status" value="1"/>
</dbReference>
<dbReference type="GO" id="GO:0006869">
    <property type="term" value="P:lipid transport"/>
    <property type="evidence" value="ECO:0007669"/>
    <property type="project" value="InterPro"/>
</dbReference>
<dbReference type="InterPro" id="IPR016140">
    <property type="entry name" value="Bifunc_inhib/LTP/seed_store"/>
</dbReference>
<evidence type="ECO:0000313" key="4">
    <source>
        <dbReference type="Proteomes" id="UP000036987"/>
    </source>
</evidence>
<protein>
    <submittedName>
        <fullName evidence="3">Lipid transfer protein</fullName>
    </submittedName>
</protein>
<dbReference type="AlphaFoldDB" id="A0A0K9Q127"/>
<comment type="caution">
    <text evidence="3">The sequence shown here is derived from an EMBL/GenBank/DDBJ whole genome shotgun (WGS) entry which is preliminary data.</text>
</comment>
<evidence type="ECO:0000259" key="2">
    <source>
        <dbReference type="Pfam" id="PF00234"/>
    </source>
</evidence>
<dbReference type="GO" id="GO:0008289">
    <property type="term" value="F:lipid binding"/>
    <property type="evidence" value="ECO:0007669"/>
    <property type="project" value="InterPro"/>
</dbReference>
<accession>A0A0K9Q127</accession>
<sequence length="125" mass="13791">MDHSKTSPKIVFLLLCLVIATPYTTSTFYNFDFGCYNTIVSIAPCFNYLIGRNRTATTPSGRCCQSVIRLNGTLSSTATRRAACNCFKQVVIFYRQELIDAIPTVCNTTLPFIPNPTINCTASVS</sequence>
<feature type="domain" description="Bifunctional inhibitor/plant lipid transfer protein/seed storage helical" evidence="2">
    <location>
        <begin position="35"/>
        <end position="120"/>
    </location>
</feature>
<dbReference type="PRINTS" id="PR00382">
    <property type="entry name" value="LIPIDTRNSFER"/>
</dbReference>
<dbReference type="InterPro" id="IPR000528">
    <property type="entry name" value="Plant_nsLTP"/>
</dbReference>
<keyword evidence="1" id="KW-0732">Signal</keyword>
<dbReference type="Proteomes" id="UP000036987">
    <property type="component" value="Unassembled WGS sequence"/>
</dbReference>
<gene>
    <name evidence="3" type="ORF">ZOSMA_121G00380</name>
</gene>
<proteinExistence type="predicted"/>
<keyword evidence="4" id="KW-1185">Reference proteome</keyword>